<evidence type="ECO:0000259" key="13">
    <source>
        <dbReference type="Pfam" id="PF02875"/>
    </source>
</evidence>
<dbReference type="NCBIfam" id="TIGR01143">
    <property type="entry name" value="murF"/>
    <property type="match status" value="1"/>
</dbReference>
<evidence type="ECO:0000256" key="11">
    <source>
        <dbReference type="RuleBase" id="RU004136"/>
    </source>
</evidence>
<dbReference type="InterPro" id="IPR036565">
    <property type="entry name" value="Mur-like_cat_sf"/>
</dbReference>
<dbReference type="SUPFAM" id="SSF53244">
    <property type="entry name" value="MurD-like peptide ligases, peptide-binding domain"/>
    <property type="match status" value="1"/>
</dbReference>
<dbReference type="EC" id="6.3.2.10" evidence="10 11"/>
<dbReference type="PANTHER" id="PTHR43024:SF1">
    <property type="entry name" value="UDP-N-ACETYLMURAMOYL-TRIPEPTIDE--D-ALANYL-D-ALANINE LIGASE"/>
    <property type="match status" value="1"/>
</dbReference>
<gene>
    <name evidence="10" type="primary">murF</name>
    <name evidence="15" type="ORF">SAMN05216219_1263</name>
</gene>
<feature type="binding site" evidence="10">
    <location>
        <begin position="125"/>
        <end position="131"/>
    </location>
    <ligand>
        <name>ATP</name>
        <dbReference type="ChEBI" id="CHEBI:30616"/>
    </ligand>
</feature>
<comment type="similarity">
    <text evidence="10">Belongs to the MurCDEF family. MurF subfamily.</text>
</comment>
<dbReference type="InterPro" id="IPR035911">
    <property type="entry name" value="MurE/MurF_N"/>
</dbReference>
<comment type="catalytic activity">
    <reaction evidence="10 11">
        <text>D-alanyl-D-alanine + UDP-N-acetyl-alpha-D-muramoyl-L-alanyl-gamma-D-glutamyl-meso-2,6-diaminopimelate + ATP = UDP-N-acetyl-alpha-D-muramoyl-L-alanyl-gamma-D-glutamyl-meso-2,6-diaminopimeloyl-D-alanyl-D-alanine + ADP + phosphate + H(+)</text>
        <dbReference type="Rhea" id="RHEA:28374"/>
        <dbReference type="ChEBI" id="CHEBI:15378"/>
        <dbReference type="ChEBI" id="CHEBI:30616"/>
        <dbReference type="ChEBI" id="CHEBI:43474"/>
        <dbReference type="ChEBI" id="CHEBI:57822"/>
        <dbReference type="ChEBI" id="CHEBI:61386"/>
        <dbReference type="ChEBI" id="CHEBI:83905"/>
        <dbReference type="ChEBI" id="CHEBI:456216"/>
        <dbReference type="EC" id="6.3.2.10"/>
    </reaction>
</comment>
<keyword evidence="9 10" id="KW-0961">Cell wall biogenesis/degradation</keyword>
<dbReference type="GO" id="GO:0071555">
    <property type="term" value="P:cell wall organization"/>
    <property type="evidence" value="ECO:0007669"/>
    <property type="project" value="UniProtKB-KW"/>
</dbReference>
<keyword evidence="1 10" id="KW-0963">Cytoplasm</keyword>
<dbReference type="GO" id="GO:0005737">
    <property type="term" value="C:cytoplasm"/>
    <property type="evidence" value="ECO:0007669"/>
    <property type="project" value="UniProtKB-SubCell"/>
</dbReference>
<dbReference type="PANTHER" id="PTHR43024">
    <property type="entry name" value="UDP-N-ACETYLMURAMOYL-TRIPEPTIDE--D-ALANYL-D-ALANINE LIGASE"/>
    <property type="match status" value="1"/>
</dbReference>
<organism evidence="15 16">
    <name type="scientific">Mycetocola miduiensis</name>
    <dbReference type="NCBI Taxonomy" id="995034"/>
    <lineage>
        <taxon>Bacteria</taxon>
        <taxon>Bacillati</taxon>
        <taxon>Actinomycetota</taxon>
        <taxon>Actinomycetes</taxon>
        <taxon>Micrococcales</taxon>
        <taxon>Microbacteriaceae</taxon>
        <taxon>Mycetocola</taxon>
    </lineage>
</organism>
<accession>A0A1I5A956</accession>
<dbReference type="GO" id="GO:0047480">
    <property type="term" value="F:UDP-N-acetylmuramoyl-tripeptide-D-alanyl-D-alanine ligase activity"/>
    <property type="evidence" value="ECO:0007669"/>
    <property type="project" value="UniProtKB-UniRule"/>
</dbReference>
<keyword evidence="16" id="KW-1185">Reference proteome</keyword>
<dbReference type="InterPro" id="IPR000713">
    <property type="entry name" value="Mur_ligase_N"/>
</dbReference>
<evidence type="ECO:0000256" key="9">
    <source>
        <dbReference type="ARBA" id="ARBA00023316"/>
    </source>
</evidence>
<sequence>MPERYILMIRLTLSEIAERLSGTLYSAGTDATADTVVDGPVETDSREIVPGGIFVAKRGDDTDGHLFVGAALERGATLAIVEHTVENAVAQIVVDNAVAALGELARYVVERVRSTGNLTVIGITGSNGKTTTKNMLERILSAEGETVAPIRSFNNAVGAPTTMLRATESTRYLIVEMGASGIGDIARLVAMAKPDIGVVLKVGLAHAGGFGGIEATLRAKTEMVTDLAADAVAVLNADDSRVASMAQRTNARVVRFGEDPAADIRATGISGSRTGTSFTAHVPGEGAVAIRLRVLGEHHVSNALAAIAVAHTLGVPLARAAAALETLSRAERWRMEVLGGRDDVTIINDAYNASPDSMSAAIKTLAQISEPGKRTIAVLGAMSELGEYSGEEHDRIGLQLVRLNISRLVVVGPEARRMHISAINEGSWDGESVYFGDMDAAFDYLAAEITPGDTVLVKSSNSAQLRFLGDRLGELFSW</sequence>
<reference evidence="16" key="1">
    <citation type="submission" date="2016-10" db="EMBL/GenBank/DDBJ databases">
        <authorList>
            <person name="Varghese N."/>
            <person name="Submissions S."/>
        </authorList>
    </citation>
    <scope>NUCLEOTIDE SEQUENCE [LARGE SCALE GENOMIC DNA]</scope>
    <source>
        <strain evidence="16">CGMCC 1.11101</strain>
    </source>
</reference>
<dbReference type="Gene3D" id="3.40.1390.10">
    <property type="entry name" value="MurE/MurF, N-terminal domain"/>
    <property type="match status" value="1"/>
</dbReference>
<dbReference type="InterPro" id="IPR005863">
    <property type="entry name" value="UDP-N-AcMur_synth"/>
</dbReference>
<evidence type="ECO:0000256" key="8">
    <source>
        <dbReference type="ARBA" id="ARBA00023306"/>
    </source>
</evidence>
<dbReference type="GO" id="GO:0008360">
    <property type="term" value="P:regulation of cell shape"/>
    <property type="evidence" value="ECO:0007669"/>
    <property type="project" value="UniProtKB-KW"/>
</dbReference>
<keyword evidence="2 10" id="KW-0436">Ligase</keyword>
<feature type="domain" description="Mur ligase C-terminal" evidence="13">
    <location>
        <begin position="334"/>
        <end position="460"/>
    </location>
</feature>
<comment type="pathway">
    <text evidence="10 11">Cell wall biogenesis; peptidoglycan biosynthesis.</text>
</comment>
<dbReference type="InterPro" id="IPR013221">
    <property type="entry name" value="Mur_ligase_cen"/>
</dbReference>
<dbReference type="InterPro" id="IPR036615">
    <property type="entry name" value="Mur_ligase_C_dom_sf"/>
</dbReference>
<evidence type="ECO:0000256" key="1">
    <source>
        <dbReference type="ARBA" id="ARBA00022490"/>
    </source>
</evidence>
<evidence type="ECO:0000256" key="6">
    <source>
        <dbReference type="ARBA" id="ARBA00022960"/>
    </source>
</evidence>
<dbReference type="Pfam" id="PF02875">
    <property type="entry name" value="Mur_ligase_C"/>
    <property type="match status" value="1"/>
</dbReference>
<keyword evidence="8 10" id="KW-0131">Cell cycle</keyword>
<keyword evidence="6 10" id="KW-0133">Cell shape</keyword>
<evidence type="ECO:0000256" key="2">
    <source>
        <dbReference type="ARBA" id="ARBA00022598"/>
    </source>
</evidence>
<dbReference type="SUPFAM" id="SSF53623">
    <property type="entry name" value="MurD-like peptide ligases, catalytic domain"/>
    <property type="match status" value="1"/>
</dbReference>
<proteinExistence type="inferred from homology"/>
<evidence type="ECO:0000256" key="3">
    <source>
        <dbReference type="ARBA" id="ARBA00022618"/>
    </source>
</evidence>
<evidence type="ECO:0000259" key="14">
    <source>
        <dbReference type="Pfam" id="PF08245"/>
    </source>
</evidence>
<evidence type="ECO:0000259" key="12">
    <source>
        <dbReference type="Pfam" id="PF01225"/>
    </source>
</evidence>
<dbReference type="GO" id="GO:0051301">
    <property type="term" value="P:cell division"/>
    <property type="evidence" value="ECO:0007669"/>
    <property type="project" value="UniProtKB-KW"/>
</dbReference>
<evidence type="ECO:0000313" key="16">
    <source>
        <dbReference type="Proteomes" id="UP000198867"/>
    </source>
</evidence>
<dbReference type="GO" id="GO:0008766">
    <property type="term" value="F:UDP-N-acetylmuramoylalanyl-D-glutamyl-2,6-diaminopimelate-D-alanyl-D-alanine ligase activity"/>
    <property type="evidence" value="ECO:0007669"/>
    <property type="project" value="RHEA"/>
</dbReference>
<dbReference type="Proteomes" id="UP000198867">
    <property type="component" value="Unassembled WGS sequence"/>
</dbReference>
<evidence type="ECO:0000256" key="4">
    <source>
        <dbReference type="ARBA" id="ARBA00022741"/>
    </source>
</evidence>
<feature type="domain" description="Mur ligase central" evidence="14">
    <location>
        <begin position="123"/>
        <end position="310"/>
    </location>
</feature>
<dbReference type="GO" id="GO:0005524">
    <property type="term" value="F:ATP binding"/>
    <property type="evidence" value="ECO:0007669"/>
    <property type="project" value="UniProtKB-UniRule"/>
</dbReference>
<dbReference type="EMBL" id="FOVM01000003">
    <property type="protein sequence ID" value="SFN58860.1"/>
    <property type="molecule type" value="Genomic_DNA"/>
</dbReference>
<keyword evidence="5 10" id="KW-0067">ATP-binding</keyword>
<evidence type="ECO:0000313" key="15">
    <source>
        <dbReference type="EMBL" id="SFN58860.1"/>
    </source>
</evidence>
<evidence type="ECO:0000256" key="5">
    <source>
        <dbReference type="ARBA" id="ARBA00022840"/>
    </source>
</evidence>
<dbReference type="STRING" id="995034.SAMN05216219_1263"/>
<keyword evidence="4 10" id="KW-0547">Nucleotide-binding</keyword>
<keyword evidence="3 10" id="KW-0132">Cell division</keyword>
<dbReference type="GO" id="GO:0009252">
    <property type="term" value="P:peptidoglycan biosynthetic process"/>
    <property type="evidence" value="ECO:0007669"/>
    <property type="project" value="UniProtKB-UniRule"/>
</dbReference>
<comment type="subcellular location">
    <subcellularLocation>
        <location evidence="10 11">Cytoplasm</location>
    </subcellularLocation>
</comment>
<protein>
    <recommendedName>
        <fullName evidence="10 11">UDP-N-acetylmuramoyl-tripeptide--D-alanyl-D-alanine ligase</fullName>
        <ecNumber evidence="10 11">6.3.2.10</ecNumber>
    </recommendedName>
    <alternativeName>
        <fullName evidence="10">D-alanyl-D-alanine-adding enzyme</fullName>
    </alternativeName>
</protein>
<keyword evidence="7 10" id="KW-0573">Peptidoglycan synthesis</keyword>
<name>A0A1I5A956_9MICO</name>
<dbReference type="Pfam" id="PF01225">
    <property type="entry name" value="Mur_ligase"/>
    <property type="match status" value="1"/>
</dbReference>
<dbReference type="InterPro" id="IPR004101">
    <property type="entry name" value="Mur_ligase_C"/>
</dbReference>
<dbReference type="AlphaFoldDB" id="A0A1I5A956"/>
<dbReference type="SUPFAM" id="SSF63418">
    <property type="entry name" value="MurE/MurF N-terminal domain"/>
    <property type="match status" value="1"/>
</dbReference>
<dbReference type="UniPathway" id="UPA00219"/>
<dbReference type="HAMAP" id="MF_02019">
    <property type="entry name" value="MurF"/>
    <property type="match status" value="1"/>
</dbReference>
<feature type="domain" description="Mur ligase N-terminal catalytic" evidence="12">
    <location>
        <begin position="41"/>
        <end position="100"/>
    </location>
</feature>
<comment type="function">
    <text evidence="10 11">Involved in cell wall formation. Catalyzes the final step in the synthesis of UDP-N-acetylmuramoyl-pentapeptide, the precursor of murein.</text>
</comment>
<dbReference type="Pfam" id="PF08245">
    <property type="entry name" value="Mur_ligase_M"/>
    <property type="match status" value="1"/>
</dbReference>
<dbReference type="InterPro" id="IPR051046">
    <property type="entry name" value="MurCDEF_CellWall_CoF430Synth"/>
</dbReference>
<evidence type="ECO:0000256" key="10">
    <source>
        <dbReference type="HAMAP-Rule" id="MF_02019"/>
    </source>
</evidence>
<evidence type="ECO:0000256" key="7">
    <source>
        <dbReference type="ARBA" id="ARBA00022984"/>
    </source>
</evidence>
<dbReference type="Gene3D" id="3.40.1190.10">
    <property type="entry name" value="Mur-like, catalytic domain"/>
    <property type="match status" value="1"/>
</dbReference>
<dbReference type="Gene3D" id="3.90.190.20">
    <property type="entry name" value="Mur ligase, C-terminal domain"/>
    <property type="match status" value="1"/>
</dbReference>